<reference evidence="2 3" key="1">
    <citation type="journal article" date="2014" name="Genome Biol. Evol.">
        <title>Extensive gene acquisition in the extremely psychrophilic bacterial species Psychroflexus torquis and the link to sea-ice ecosystem specialism.</title>
        <authorList>
            <person name="Feng S."/>
            <person name="Powell S.M."/>
            <person name="Wilson R."/>
            <person name="Bowman J.P."/>
        </authorList>
    </citation>
    <scope>NUCLEOTIDE SEQUENCE [LARGE SCALE GENOMIC DNA]</scope>
    <source>
        <strain evidence="2 3">ACAM 44</strain>
    </source>
</reference>
<dbReference type="STRING" id="1189619.pgond44_07145"/>
<evidence type="ECO:0000313" key="3">
    <source>
        <dbReference type="Proteomes" id="UP000012317"/>
    </source>
</evidence>
<dbReference type="Proteomes" id="UP000012317">
    <property type="component" value="Unassembled WGS sequence"/>
</dbReference>
<feature type="domain" description="TIR" evidence="1">
    <location>
        <begin position="40"/>
        <end position="160"/>
    </location>
</feature>
<dbReference type="Pfam" id="PF13676">
    <property type="entry name" value="TIR_2"/>
    <property type="match status" value="1"/>
</dbReference>
<dbReference type="GO" id="GO:0007165">
    <property type="term" value="P:signal transduction"/>
    <property type="evidence" value="ECO:0007669"/>
    <property type="project" value="InterPro"/>
</dbReference>
<name>N1X0P0_9FLAO</name>
<organism evidence="2 3">
    <name type="scientific">Psychroflexus gondwanensis ACAM 44</name>
    <dbReference type="NCBI Taxonomy" id="1189619"/>
    <lineage>
        <taxon>Bacteria</taxon>
        <taxon>Pseudomonadati</taxon>
        <taxon>Bacteroidota</taxon>
        <taxon>Flavobacteriia</taxon>
        <taxon>Flavobacteriales</taxon>
        <taxon>Flavobacteriaceae</taxon>
        <taxon>Psychroflexus</taxon>
    </lineage>
</organism>
<gene>
    <name evidence="2" type="ORF">pgond44_07145</name>
</gene>
<dbReference type="EMBL" id="APLF01000005">
    <property type="protein sequence ID" value="EMY81608.1"/>
    <property type="molecule type" value="Genomic_DNA"/>
</dbReference>
<dbReference type="AlphaFoldDB" id="N1X0P0"/>
<proteinExistence type="predicted"/>
<dbReference type="RefSeq" id="WP_003439003.1">
    <property type="nucleotide sequence ID" value="NZ_APLF01000005.1"/>
</dbReference>
<evidence type="ECO:0000313" key="2">
    <source>
        <dbReference type="EMBL" id="EMY81608.1"/>
    </source>
</evidence>
<dbReference type="eggNOG" id="ENOG5032UB7">
    <property type="taxonomic scope" value="Bacteria"/>
</dbReference>
<dbReference type="SUPFAM" id="SSF52200">
    <property type="entry name" value="Toll/Interleukin receptor TIR domain"/>
    <property type="match status" value="1"/>
</dbReference>
<comment type="caution">
    <text evidence="2">The sequence shown here is derived from an EMBL/GenBank/DDBJ whole genome shotgun (WGS) entry which is preliminary data.</text>
</comment>
<protein>
    <recommendedName>
        <fullName evidence="1">TIR domain-containing protein</fullName>
    </recommendedName>
</protein>
<keyword evidence="3" id="KW-1185">Reference proteome</keyword>
<dbReference type="InterPro" id="IPR035897">
    <property type="entry name" value="Toll_tir_struct_dom_sf"/>
</dbReference>
<evidence type="ECO:0000259" key="1">
    <source>
        <dbReference type="Pfam" id="PF13676"/>
    </source>
</evidence>
<accession>N1X0P0</accession>
<sequence length="193" mass="22243">MSFISESQLSEYRSSTKLFSSQDFVNLNESNLKDKTRPMVFLSHKHEEVKVLHDVIAFLKKKEGVDAYVDWMDKSLPSYTNAKTAQKLKEKIKTSNKFILIATAKAINSKWCNWELGLGDAEKYIEDIALLPVIKSNQSYEGSEYSKIYPYIDYKNGKQKYTNSLTISKGYYVKTPLNNGNLKLTSLKNWLKK</sequence>
<dbReference type="Gene3D" id="3.40.50.10140">
    <property type="entry name" value="Toll/interleukin-1 receptor homology (TIR) domain"/>
    <property type="match status" value="1"/>
</dbReference>
<dbReference type="InterPro" id="IPR000157">
    <property type="entry name" value="TIR_dom"/>
</dbReference>